<dbReference type="GO" id="GO:0008654">
    <property type="term" value="P:phospholipid biosynthetic process"/>
    <property type="evidence" value="ECO:0007669"/>
    <property type="project" value="InterPro"/>
</dbReference>
<feature type="binding site" evidence="1">
    <location>
        <position position="14"/>
    </location>
    <ligand>
        <name>substrate</name>
    </ligand>
</feature>
<dbReference type="PANTHER" id="PTHR30492">
    <property type="entry name" value="METHYLGLYOXAL SYNTHASE"/>
    <property type="match status" value="1"/>
</dbReference>
<dbReference type="InterPro" id="IPR001206">
    <property type="entry name" value="Diacylglycerol_kinase_cat_dom"/>
</dbReference>
<dbReference type="PANTHER" id="PTHR30492:SF0">
    <property type="entry name" value="METHYLGLYOXAL SYNTHASE"/>
    <property type="match status" value="1"/>
</dbReference>
<dbReference type="InterPro" id="IPR016064">
    <property type="entry name" value="NAD/diacylglycerol_kinase_sf"/>
</dbReference>
<comment type="catalytic activity">
    <reaction evidence="1">
        <text>dihydroxyacetone phosphate = methylglyoxal + phosphate</text>
        <dbReference type="Rhea" id="RHEA:17937"/>
        <dbReference type="ChEBI" id="CHEBI:17158"/>
        <dbReference type="ChEBI" id="CHEBI:43474"/>
        <dbReference type="ChEBI" id="CHEBI:57642"/>
        <dbReference type="EC" id="4.2.3.3"/>
    </reaction>
</comment>
<feature type="domain" description="DAGKc" evidence="2">
    <location>
        <begin position="122"/>
        <end position="259"/>
    </location>
</feature>
<comment type="function">
    <text evidence="1">Catalyzes the formation of methylglyoxal from dihydroxyacetone phosphate.</text>
</comment>
<organism evidence="4 5">
    <name type="scientific">Adonisia turfae CCMR0082</name>
    <dbReference type="NCBI Taxonomy" id="2304604"/>
    <lineage>
        <taxon>Bacteria</taxon>
        <taxon>Bacillati</taxon>
        <taxon>Cyanobacteriota</taxon>
        <taxon>Adonisia</taxon>
        <taxon>Adonisia turfae</taxon>
    </lineage>
</organism>
<accession>A0A6M0S6M5</accession>
<proteinExistence type="inferred from homology"/>
<dbReference type="NCBIfam" id="NF002033">
    <property type="entry name" value="PRK00861.1"/>
    <property type="match status" value="1"/>
</dbReference>
<sequence>MPDCLALIAHDTKKNDLVMLATNYRHVLARYHLIATETTGQLIETVTGLPVERMAAGAQGGELQIAARVVSGGVAGVFFLLDPVSVNPNEPDIRALLRVCTLHNVVLATNMATAELAIQAVAKRRDAYLIFNPVAGQGNPDRDLALIRQILAPQVNLHTIFTQPDVDPIDQAKAAIATIQANQTEDDTGFIIASGGDGTVSAIAGVTIDTGIPLGVIPRGTANAFSVAMGIPTDMKQACEAIAAGNTRVVDAAYCNDIPMILLAGLGFEAEMVNNANRELKNQLGTLAYVLSGAQQFFSQELFKAKIEIDGETIEFDTVAVTVANAAPATSVAAQGFGEVIPDDGLLEVTIPLPQTRLQGVNVMATLFTSALVKSQVEREDVICLRTKRLTVTTNPPQKLVVDGELWEANPIEFTCVPGGLTIFSPLLTVG</sequence>
<dbReference type="InterPro" id="IPR036914">
    <property type="entry name" value="MGS-like_dom_sf"/>
</dbReference>
<dbReference type="AlphaFoldDB" id="A0A6M0S6M5"/>
<evidence type="ECO:0000256" key="1">
    <source>
        <dbReference type="HAMAP-Rule" id="MF_00549"/>
    </source>
</evidence>
<dbReference type="InterPro" id="IPR004363">
    <property type="entry name" value="Methylgl_synth"/>
</dbReference>
<dbReference type="SUPFAM" id="SSF111331">
    <property type="entry name" value="NAD kinase/diacylglycerol kinase-like"/>
    <property type="match status" value="1"/>
</dbReference>
<dbReference type="InterPro" id="IPR011607">
    <property type="entry name" value="MGS-like_dom"/>
</dbReference>
<dbReference type="GO" id="GO:0016301">
    <property type="term" value="F:kinase activity"/>
    <property type="evidence" value="ECO:0007669"/>
    <property type="project" value="InterPro"/>
</dbReference>
<dbReference type="GO" id="GO:0008929">
    <property type="term" value="F:methylglyoxal synthase activity"/>
    <property type="evidence" value="ECO:0007669"/>
    <property type="project" value="UniProtKB-UniRule"/>
</dbReference>
<evidence type="ECO:0000313" key="4">
    <source>
        <dbReference type="EMBL" id="NEZ64085.1"/>
    </source>
</evidence>
<comment type="caution">
    <text evidence="1">Lacks conserved residue(s) required for the propagation of feature annotation.</text>
</comment>
<dbReference type="InterPro" id="IPR045540">
    <property type="entry name" value="YegS/DAGK_C"/>
</dbReference>
<dbReference type="PROSITE" id="PS51855">
    <property type="entry name" value="MGS"/>
    <property type="match status" value="1"/>
</dbReference>
<dbReference type="InterPro" id="IPR017438">
    <property type="entry name" value="ATP-NAD_kinase_N"/>
</dbReference>
<dbReference type="GO" id="GO:0005524">
    <property type="term" value="F:ATP binding"/>
    <property type="evidence" value="ECO:0007669"/>
    <property type="project" value="InterPro"/>
</dbReference>
<dbReference type="NCBIfam" id="TIGR00147">
    <property type="entry name" value="YegS/Rv2252/BmrU family lipid kinase"/>
    <property type="match status" value="1"/>
</dbReference>
<dbReference type="Gene3D" id="3.40.50.1380">
    <property type="entry name" value="Methylglyoxal synthase-like domain"/>
    <property type="match status" value="1"/>
</dbReference>
<comment type="similarity">
    <text evidence="1">Belongs to the methylglyoxal synthase family.</text>
</comment>
<dbReference type="Pfam" id="PF00781">
    <property type="entry name" value="DAGK_cat"/>
    <property type="match status" value="1"/>
</dbReference>
<dbReference type="Proteomes" id="UP000473574">
    <property type="component" value="Unassembled WGS sequence"/>
</dbReference>
<evidence type="ECO:0000259" key="3">
    <source>
        <dbReference type="PROSITE" id="PS51855"/>
    </source>
</evidence>
<gene>
    <name evidence="1" type="primary">mgsA</name>
    <name evidence="4" type="ORF">D0962_15025</name>
</gene>
<reference evidence="4 5" key="1">
    <citation type="journal article" date="2020" name="Microb. Ecol.">
        <title>Ecogenomics of the Marine Benthic Filamentous Cyanobacterium Adonisia.</title>
        <authorList>
            <person name="Walter J.M."/>
            <person name="Coutinho F.H."/>
            <person name="Leomil L."/>
            <person name="Hargreaves P.I."/>
            <person name="Campeao M.E."/>
            <person name="Vieira V.V."/>
            <person name="Silva B.S."/>
            <person name="Fistarol G.O."/>
            <person name="Salomon P.S."/>
            <person name="Sawabe T."/>
            <person name="Mino S."/>
            <person name="Hosokawa M."/>
            <person name="Miyashita H."/>
            <person name="Maruyama F."/>
            <person name="van Verk M.C."/>
            <person name="Dutilh B.E."/>
            <person name="Thompson C.C."/>
            <person name="Thompson F.L."/>
        </authorList>
    </citation>
    <scope>NUCLEOTIDE SEQUENCE [LARGE SCALE GENOMIC DNA]</scope>
    <source>
        <strain evidence="4 5">CCMR0082</strain>
    </source>
</reference>
<dbReference type="SMART" id="SM00046">
    <property type="entry name" value="DAGKc"/>
    <property type="match status" value="1"/>
</dbReference>
<dbReference type="RefSeq" id="WP_163664105.1">
    <property type="nucleotide sequence ID" value="NZ_QZCE01000002.1"/>
</dbReference>
<dbReference type="GO" id="GO:0019242">
    <property type="term" value="P:methylglyoxal biosynthetic process"/>
    <property type="evidence" value="ECO:0007669"/>
    <property type="project" value="UniProtKB-UniRule"/>
</dbReference>
<dbReference type="Gene3D" id="2.60.200.40">
    <property type="match status" value="1"/>
</dbReference>
<feature type="domain" description="MGS-like" evidence="3">
    <location>
        <begin position="1"/>
        <end position="145"/>
    </location>
</feature>
<dbReference type="NCBIfam" id="NF003559">
    <property type="entry name" value="PRK05234.1"/>
    <property type="match status" value="1"/>
</dbReference>
<dbReference type="EMBL" id="QZCE01000002">
    <property type="protein sequence ID" value="NEZ64085.1"/>
    <property type="molecule type" value="Genomic_DNA"/>
</dbReference>
<dbReference type="InterPro" id="IPR005218">
    <property type="entry name" value="Diacylglycerol/lipid_kinase"/>
</dbReference>
<dbReference type="HAMAP" id="MF_00549">
    <property type="entry name" value="Methylglyoxal_synth"/>
    <property type="match status" value="1"/>
</dbReference>
<dbReference type="EC" id="4.2.3.3" evidence="1"/>
<evidence type="ECO:0000313" key="5">
    <source>
        <dbReference type="Proteomes" id="UP000473574"/>
    </source>
</evidence>
<keyword evidence="1 4" id="KW-0456">Lyase</keyword>
<dbReference type="Pfam" id="PF19279">
    <property type="entry name" value="YegS_C"/>
    <property type="match status" value="1"/>
</dbReference>
<comment type="caution">
    <text evidence="4">The sequence shown here is derived from an EMBL/GenBank/DDBJ whole genome shotgun (WGS) entry which is preliminary data.</text>
</comment>
<name>A0A6M0S6M5_9CYAN</name>
<dbReference type="Gene3D" id="3.40.50.10330">
    <property type="entry name" value="Probable inorganic polyphosphate/atp-NAD kinase, domain 1"/>
    <property type="match status" value="1"/>
</dbReference>
<protein>
    <recommendedName>
        <fullName evidence="1">Methylglyoxal synthase</fullName>
        <shortName evidence="1">MGS</shortName>
        <ecNumber evidence="1">4.2.3.3</ecNumber>
    </recommendedName>
</protein>
<dbReference type="GO" id="GO:0005829">
    <property type="term" value="C:cytosol"/>
    <property type="evidence" value="ECO:0007669"/>
    <property type="project" value="TreeGrafter"/>
</dbReference>
<dbReference type="Pfam" id="PF02142">
    <property type="entry name" value="MGS"/>
    <property type="match status" value="1"/>
</dbReference>
<dbReference type="SUPFAM" id="SSF52335">
    <property type="entry name" value="Methylglyoxal synthase-like"/>
    <property type="match status" value="1"/>
</dbReference>
<dbReference type="PROSITE" id="PS50146">
    <property type="entry name" value="DAGK"/>
    <property type="match status" value="1"/>
</dbReference>
<evidence type="ECO:0000259" key="2">
    <source>
        <dbReference type="PROSITE" id="PS50146"/>
    </source>
</evidence>
<feature type="binding site" evidence="1">
    <location>
        <position position="10"/>
    </location>
    <ligand>
        <name>substrate</name>
    </ligand>
</feature>
<dbReference type="SMART" id="SM00851">
    <property type="entry name" value="MGS"/>
    <property type="match status" value="1"/>
</dbReference>